<protein>
    <recommendedName>
        <fullName evidence="2">prolyl oligopeptidase</fullName>
        <ecNumber evidence="2">3.4.21.26</ecNumber>
    </recommendedName>
</protein>
<dbReference type="SUPFAM" id="SSF50993">
    <property type="entry name" value="Peptidase/esterase 'gauge' domain"/>
    <property type="match status" value="1"/>
</dbReference>
<dbReference type="PRINTS" id="PR00862">
    <property type="entry name" value="PROLIGOPTASE"/>
</dbReference>
<comment type="catalytic activity">
    <reaction evidence="1">
        <text>Hydrolysis of Pro-|-Xaa &gt;&gt; Ala-|-Xaa in oligopeptides.</text>
        <dbReference type="EC" id="3.4.21.26"/>
    </reaction>
</comment>
<reference evidence="10" key="1">
    <citation type="submission" date="2021-12" db="EMBL/GenBank/DDBJ databases">
        <title>Discovery of the Pendulisporaceae a myxobacterial family with distinct sporulation behavior and unique specialized metabolism.</title>
        <authorList>
            <person name="Garcia R."/>
            <person name="Popoff A."/>
            <person name="Bader C.D."/>
            <person name="Loehr J."/>
            <person name="Walesch S."/>
            <person name="Walt C."/>
            <person name="Boldt J."/>
            <person name="Bunk B."/>
            <person name="Haeckl F.J.F.P.J."/>
            <person name="Gunesch A.P."/>
            <person name="Birkelbach J."/>
            <person name="Nuebel U."/>
            <person name="Pietschmann T."/>
            <person name="Bach T."/>
            <person name="Mueller R."/>
        </authorList>
    </citation>
    <scope>NUCLEOTIDE SEQUENCE</scope>
    <source>
        <strain evidence="10">MSr11367</strain>
    </source>
</reference>
<dbReference type="PANTHER" id="PTHR42881:SF2">
    <property type="entry name" value="PROLYL ENDOPEPTIDASE"/>
    <property type="match status" value="1"/>
</dbReference>
<feature type="chain" id="PRO_5046095950" description="prolyl oligopeptidase" evidence="7">
    <location>
        <begin position="28"/>
        <end position="737"/>
    </location>
</feature>
<dbReference type="SUPFAM" id="SSF53474">
    <property type="entry name" value="alpha/beta-Hydrolases"/>
    <property type="match status" value="1"/>
</dbReference>
<feature type="compositionally biased region" description="Pro residues" evidence="6">
    <location>
        <begin position="20"/>
        <end position="37"/>
    </location>
</feature>
<feature type="region of interest" description="Disordered" evidence="6">
    <location>
        <begin position="18"/>
        <end position="63"/>
    </location>
</feature>
<evidence type="ECO:0000256" key="6">
    <source>
        <dbReference type="SAM" id="MobiDB-lite"/>
    </source>
</evidence>
<dbReference type="Gene3D" id="2.130.10.120">
    <property type="entry name" value="Prolyl oligopeptidase, N-terminal domain"/>
    <property type="match status" value="1"/>
</dbReference>
<evidence type="ECO:0000256" key="7">
    <source>
        <dbReference type="SAM" id="SignalP"/>
    </source>
</evidence>
<dbReference type="Pfam" id="PF02897">
    <property type="entry name" value="Peptidase_S9_N"/>
    <property type="match status" value="1"/>
</dbReference>
<evidence type="ECO:0000256" key="4">
    <source>
        <dbReference type="ARBA" id="ARBA00022801"/>
    </source>
</evidence>
<evidence type="ECO:0000256" key="5">
    <source>
        <dbReference type="ARBA" id="ARBA00022825"/>
    </source>
</evidence>
<feature type="signal peptide" evidence="7">
    <location>
        <begin position="1"/>
        <end position="27"/>
    </location>
</feature>
<gene>
    <name evidence="10" type="ORF">LVJ94_07050</name>
</gene>
<feature type="domain" description="Peptidase S9A N-terminal" evidence="9">
    <location>
        <begin position="52"/>
        <end position="455"/>
    </location>
</feature>
<sequence length="737" mass="79309">MRSFRVVPLVSVLLAACGGSPPPPSEAPPPKTEPAPTPATAAAPAKTRPAYPPTVKKPETVEAGGTSFQDDYAWLRDSADPAVTKWVDAQNDFTTANLHGYPHLDALRARFTSLTKRSKPTLTDIQGTTNGYFAMRRAPTAPQPAIVHVASLEKPDAPRTVIDPAVLDPSGQTSIDWFTVSRDGKRIAVALSKNGSEDASLSIFETATGKLVDGPIPRVQYPTAGGSAAFSGDGKTIFLTRFPAPGERPAGELHRYQQLYRHVIGAPIERDEKVPLTGLTDIAELDLERASENGTIVCRVSIGDGGDHRWFVGTPSAKGYTWSLLADVADAVADVETSRDALFIVSRKSDPHGAVLRVPARTPRLEGAKVVVPASDRDLTKISVTGDALVVFDIARASIHGRVFDLGGKLRGDARFPERANVFPAAEANGALYLNVVSYTAPLSVQRLDAKSLELKKTPIFFESPVNFDDLEVVDEVATSRDGTRIPITVLQVRGTKKSPDTPLRLSAYGGFALGQLPKFDPRNRVWFDQGGIIAVAHIRGGNEHGEAWHAGGKLDKKQNCFDDFIASADQLVNAGYTSRRKLAIAGGSNGGLLMGAVLAQRPDIARTALIFVPILDMARYESWPNGHFNVTEYGSMSDPAMAPKLLAYSPYQNAKPAAYPSVLLLSGVTDGRVNPADARTFAAKLQAISTSDSPILLRTWMDSGHGMGTNVFKRAEEDAQVFAFLFRELGVEYRQP</sequence>
<dbReference type="PANTHER" id="PTHR42881">
    <property type="entry name" value="PROLYL ENDOPEPTIDASE"/>
    <property type="match status" value="1"/>
</dbReference>
<keyword evidence="3" id="KW-0645">Protease</keyword>
<feature type="domain" description="Peptidase S9 prolyl oligopeptidase catalytic" evidence="8">
    <location>
        <begin position="519"/>
        <end position="731"/>
    </location>
</feature>
<evidence type="ECO:0000259" key="9">
    <source>
        <dbReference type="Pfam" id="PF02897"/>
    </source>
</evidence>
<dbReference type="EMBL" id="CP089983">
    <property type="protein sequence ID" value="WXB06988.1"/>
    <property type="molecule type" value="Genomic_DNA"/>
</dbReference>
<dbReference type="Proteomes" id="UP001374803">
    <property type="component" value="Chromosome"/>
</dbReference>
<organism evidence="10 11">
    <name type="scientific">Pendulispora rubella</name>
    <dbReference type="NCBI Taxonomy" id="2741070"/>
    <lineage>
        <taxon>Bacteria</taxon>
        <taxon>Pseudomonadati</taxon>
        <taxon>Myxococcota</taxon>
        <taxon>Myxococcia</taxon>
        <taxon>Myxococcales</taxon>
        <taxon>Sorangiineae</taxon>
        <taxon>Pendulisporaceae</taxon>
        <taxon>Pendulispora</taxon>
    </lineage>
</organism>
<evidence type="ECO:0000256" key="1">
    <source>
        <dbReference type="ARBA" id="ARBA00001070"/>
    </source>
</evidence>
<dbReference type="InterPro" id="IPR023302">
    <property type="entry name" value="Pept_S9A_N"/>
</dbReference>
<keyword evidence="5" id="KW-0720">Serine protease</keyword>
<proteinExistence type="predicted"/>
<evidence type="ECO:0000313" key="10">
    <source>
        <dbReference type="EMBL" id="WXB06988.1"/>
    </source>
</evidence>
<dbReference type="Gene3D" id="3.40.50.1820">
    <property type="entry name" value="alpha/beta hydrolase"/>
    <property type="match status" value="1"/>
</dbReference>
<evidence type="ECO:0000256" key="3">
    <source>
        <dbReference type="ARBA" id="ARBA00022670"/>
    </source>
</evidence>
<evidence type="ECO:0000313" key="11">
    <source>
        <dbReference type="Proteomes" id="UP001374803"/>
    </source>
</evidence>
<keyword evidence="7" id="KW-0732">Signal</keyword>
<dbReference type="Pfam" id="PF00326">
    <property type="entry name" value="Peptidase_S9"/>
    <property type="match status" value="1"/>
</dbReference>
<evidence type="ECO:0000259" key="8">
    <source>
        <dbReference type="Pfam" id="PF00326"/>
    </source>
</evidence>
<feature type="compositionally biased region" description="Low complexity" evidence="6">
    <location>
        <begin position="38"/>
        <end position="49"/>
    </location>
</feature>
<keyword evidence="11" id="KW-1185">Reference proteome</keyword>
<dbReference type="RefSeq" id="WP_394836649.1">
    <property type="nucleotide sequence ID" value="NZ_CP089929.1"/>
</dbReference>
<keyword evidence="4" id="KW-0378">Hydrolase</keyword>
<accession>A0ABZ2LAP7</accession>
<evidence type="ECO:0000256" key="2">
    <source>
        <dbReference type="ARBA" id="ARBA00011897"/>
    </source>
</evidence>
<dbReference type="InterPro" id="IPR002470">
    <property type="entry name" value="Peptidase_S9A"/>
</dbReference>
<dbReference type="InterPro" id="IPR029058">
    <property type="entry name" value="AB_hydrolase_fold"/>
</dbReference>
<dbReference type="EC" id="3.4.21.26" evidence="2"/>
<dbReference type="InterPro" id="IPR051167">
    <property type="entry name" value="Prolyl_oligopep/macrocyclase"/>
</dbReference>
<name>A0ABZ2LAP7_9BACT</name>
<dbReference type="PROSITE" id="PS51257">
    <property type="entry name" value="PROKAR_LIPOPROTEIN"/>
    <property type="match status" value="1"/>
</dbReference>
<dbReference type="InterPro" id="IPR001375">
    <property type="entry name" value="Peptidase_S9_cat"/>
</dbReference>